<evidence type="ECO:0000256" key="2">
    <source>
        <dbReference type="ARBA" id="ARBA00022730"/>
    </source>
</evidence>
<evidence type="ECO:0000256" key="7">
    <source>
        <dbReference type="HAMAP-Rule" id="MF_01337"/>
    </source>
</evidence>
<dbReference type="Gene3D" id="3.30.420.100">
    <property type="match status" value="1"/>
</dbReference>
<evidence type="ECO:0000256" key="1">
    <source>
        <dbReference type="ARBA" id="ARBA00007116"/>
    </source>
</evidence>
<name>A0A1F5N960_9BACT</name>
<dbReference type="InterPro" id="IPR057268">
    <property type="entry name" value="Ribosomal_L18"/>
</dbReference>
<dbReference type="GO" id="GO:0006412">
    <property type="term" value="P:translation"/>
    <property type="evidence" value="ECO:0007669"/>
    <property type="project" value="UniProtKB-UniRule"/>
</dbReference>
<evidence type="ECO:0000256" key="6">
    <source>
        <dbReference type="ARBA" id="ARBA00035197"/>
    </source>
</evidence>
<evidence type="ECO:0000256" key="5">
    <source>
        <dbReference type="ARBA" id="ARBA00023274"/>
    </source>
</evidence>
<protein>
    <recommendedName>
        <fullName evidence="6 7">Large ribosomal subunit protein uL18</fullName>
    </recommendedName>
</protein>
<comment type="subunit">
    <text evidence="7">Part of the 50S ribosomal subunit; part of the 5S rRNA/L5/L18/L25 subcomplex. Contacts the 5S and 23S rRNAs.</text>
</comment>
<dbReference type="Pfam" id="PF00861">
    <property type="entry name" value="Ribosomal_L18p"/>
    <property type="match status" value="1"/>
</dbReference>
<dbReference type="AlphaFoldDB" id="A0A1F5N960"/>
<dbReference type="Proteomes" id="UP000177610">
    <property type="component" value="Unassembled WGS sequence"/>
</dbReference>
<keyword evidence="2 7" id="KW-0699">rRNA-binding</keyword>
<comment type="similarity">
    <text evidence="1 7">Belongs to the universal ribosomal protein uL18 family.</text>
</comment>
<dbReference type="SUPFAM" id="SSF53137">
    <property type="entry name" value="Translational machinery components"/>
    <property type="match status" value="1"/>
</dbReference>
<organism evidence="8 9">
    <name type="scientific">Candidatus Doudnabacteria bacterium RIFCSPHIGHO2_01_FULL_41_86</name>
    <dbReference type="NCBI Taxonomy" id="1817821"/>
    <lineage>
        <taxon>Bacteria</taxon>
        <taxon>Candidatus Doudnaibacteriota</taxon>
    </lineage>
</organism>
<dbReference type="InterPro" id="IPR005484">
    <property type="entry name" value="Ribosomal_uL18_bac/plant/anim"/>
</dbReference>
<gene>
    <name evidence="7" type="primary">rplR</name>
    <name evidence="8" type="ORF">A2717_01635</name>
</gene>
<reference evidence="8 9" key="1">
    <citation type="journal article" date="2016" name="Nat. Commun.">
        <title>Thousands of microbial genomes shed light on interconnected biogeochemical processes in an aquifer system.</title>
        <authorList>
            <person name="Anantharaman K."/>
            <person name="Brown C.T."/>
            <person name="Hug L.A."/>
            <person name="Sharon I."/>
            <person name="Castelle C.J."/>
            <person name="Probst A.J."/>
            <person name="Thomas B.C."/>
            <person name="Singh A."/>
            <person name="Wilkins M.J."/>
            <person name="Karaoz U."/>
            <person name="Brodie E.L."/>
            <person name="Williams K.H."/>
            <person name="Hubbard S.S."/>
            <person name="Banfield J.F."/>
        </authorList>
    </citation>
    <scope>NUCLEOTIDE SEQUENCE [LARGE SCALE GENOMIC DNA]</scope>
</reference>
<dbReference type="GO" id="GO:0003735">
    <property type="term" value="F:structural constituent of ribosome"/>
    <property type="evidence" value="ECO:0007669"/>
    <property type="project" value="InterPro"/>
</dbReference>
<sequence length="113" mass="12621">MNKRAQRKLRHNRVRAKVVGTMDRPRLNVFRSLNHIYVQLINDEEGKTLAAASSKEVKAKGNKTTIAAEVGKLLAKKAVEAGFKKVQFDRGGYQYHGRVKELAEAARAAGLEF</sequence>
<evidence type="ECO:0000256" key="3">
    <source>
        <dbReference type="ARBA" id="ARBA00022884"/>
    </source>
</evidence>
<dbReference type="STRING" id="1817821.A2717_01635"/>
<dbReference type="PANTHER" id="PTHR12899:SF3">
    <property type="entry name" value="LARGE RIBOSOMAL SUBUNIT PROTEIN UL18M"/>
    <property type="match status" value="1"/>
</dbReference>
<dbReference type="HAMAP" id="MF_01337_B">
    <property type="entry name" value="Ribosomal_uL18_B"/>
    <property type="match status" value="1"/>
</dbReference>
<evidence type="ECO:0000313" key="8">
    <source>
        <dbReference type="EMBL" id="OGE74231.1"/>
    </source>
</evidence>
<keyword evidence="3 7" id="KW-0694">RNA-binding</keyword>
<dbReference type="EMBL" id="MFEH01000001">
    <property type="protein sequence ID" value="OGE74231.1"/>
    <property type="molecule type" value="Genomic_DNA"/>
</dbReference>
<dbReference type="CDD" id="cd00432">
    <property type="entry name" value="Ribosomal_L18_L5e"/>
    <property type="match status" value="1"/>
</dbReference>
<proteinExistence type="inferred from homology"/>
<evidence type="ECO:0000313" key="9">
    <source>
        <dbReference type="Proteomes" id="UP000177610"/>
    </source>
</evidence>
<accession>A0A1F5N960</accession>
<dbReference type="GO" id="GO:0022625">
    <property type="term" value="C:cytosolic large ribosomal subunit"/>
    <property type="evidence" value="ECO:0007669"/>
    <property type="project" value="TreeGrafter"/>
</dbReference>
<keyword evidence="4 7" id="KW-0689">Ribosomal protein</keyword>
<evidence type="ECO:0000256" key="4">
    <source>
        <dbReference type="ARBA" id="ARBA00022980"/>
    </source>
</evidence>
<dbReference type="FunFam" id="3.30.420.100:FF:000001">
    <property type="entry name" value="50S ribosomal protein L18"/>
    <property type="match status" value="1"/>
</dbReference>
<dbReference type="PANTHER" id="PTHR12899">
    <property type="entry name" value="39S RIBOSOMAL PROTEIN L18, MITOCHONDRIAL"/>
    <property type="match status" value="1"/>
</dbReference>
<keyword evidence="5 7" id="KW-0687">Ribonucleoprotein</keyword>
<dbReference type="NCBIfam" id="TIGR00060">
    <property type="entry name" value="L18_bact"/>
    <property type="match status" value="1"/>
</dbReference>
<comment type="function">
    <text evidence="7">This is one of the proteins that bind and probably mediate the attachment of the 5S RNA into the large ribosomal subunit, where it forms part of the central protuberance.</text>
</comment>
<comment type="caution">
    <text evidence="8">The sequence shown here is derived from an EMBL/GenBank/DDBJ whole genome shotgun (WGS) entry which is preliminary data.</text>
</comment>
<dbReference type="InterPro" id="IPR004389">
    <property type="entry name" value="Ribosomal_uL18_bac-type"/>
</dbReference>
<dbReference type="GO" id="GO:0008097">
    <property type="term" value="F:5S rRNA binding"/>
    <property type="evidence" value="ECO:0007669"/>
    <property type="project" value="TreeGrafter"/>
</dbReference>